<proteinExistence type="predicted"/>
<dbReference type="KEGG" id="pchm:VFPPC_15964"/>
<keyword evidence="1" id="KW-0472">Membrane</keyword>
<protein>
    <submittedName>
        <fullName evidence="2">Uncharacterized protein</fullName>
    </submittedName>
</protein>
<keyword evidence="1" id="KW-0812">Transmembrane</keyword>
<sequence length="59" mass="7251">MFFLEDCEVQKNPCIAWRWFACQMAGCWYFLVKDGFWGWWHCLGGFCVHFLWRMCGRFV</sequence>
<gene>
    <name evidence="2" type="ORF">VFPPC_15964</name>
</gene>
<dbReference type="Proteomes" id="UP000078397">
    <property type="component" value="Unassembled WGS sequence"/>
</dbReference>
<evidence type="ECO:0000256" key="1">
    <source>
        <dbReference type="SAM" id="Phobius"/>
    </source>
</evidence>
<dbReference type="EMBL" id="LSBJ02000004">
    <property type="protein sequence ID" value="OAQ65906.1"/>
    <property type="molecule type" value="Genomic_DNA"/>
</dbReference>
<keyword evidence="1" id="KW-1133">Transmembrane helix</keyword>
<reference evidence="2 3" key="1">
    <citation type="journal article" date="2016" name="PLoS Pathog.">
        <title>Biosynthesis of antibiotic leucinostatins in bio-control fungus Purpureocillium lilacinum and their inhibition on phytophthora revealed by genome mining.</title>
        <authorList>
            <person name="Wang G."/>
            <person name="Liu Z."/>
            <person name="Lin R."/>
            <person name="Li E."/>
            <person name="Mao Z."/>
            <person name="Ling J."/>
            <person name="Yang Y."/>
            <person name="Yin W.B."/>
            <person name="Xie B."/>
        </authorList>
    </citation>
    <scope>NUCLEOTIDE SEQUENCE [LARGE SCALE GENOMIC DNA]</scope>
    <source>
        <strain evidence="2">170</strain>
    </source>
</reference>
<organism evidence="2 3">
    <name type="scientific">Pochonia chlamydosporia 170</name>
    <dbReference type="NCBI Taxonomy" id="1380566"/>
    <lineage>
        <taxon>Eukaryota</taxon>
        <taxon>Fungi</taxon>
        <taxon>Dikarya</taxon>
        <taxon>Ascomycota</taxon>
        <taxon>Pezizomycotina</taxon>
        <taxon>Sordariomycetes</taxon>
        <taxon>Hypocreomycetidae</taxon>
        <taxon>Hypocreales</taxon>
        <taxon>Clavicipitaceae</taxon>
        <taxon>Pochonia</taxon>
    </lineage>
</organism>
<comment type="caution">
    <text evidence="2">The sequence shown here is derived from an EMBL/GenBank/DDBJ whole genome shotgun (WGS) entry which is preliminary data.</text>
</comment>
<keyword evidence="3" id="KW-1185">Reference proteome</keyword>
<dbReference type="GeneID" id="28857711"/>
<evidence type="ECO:0000313" key="2">
    <source>
        <dbReference type="EMBL" id="OAQ65906.1"/>
    </source>
</evidence>
<accession>A0A179FJX2</accession>
<evidence type="ECO:0000313" key="3">
    <source>
        <dbReference type="Proteomes" id="UP000078397"/>
    </source>
</evidence>
<dbReference type="AlphaFoldDB" id="A0A179FJX2"/>
<feature type="transmembrane region" description="Helical" evidence="1">
    <location>
        <begin position="37"/>
        <end position="55"/>
    </location>
</feature>
<name>A0A179FJX2_METCM</name>
<dbReference type="RefSeq" id="XP_018142993.1">
    <property type="nucleotide sequence ID" value="XM_018293717.1"/>
</dbReference>